<dbReference type="STRING" id="1379.HMPREF3186_01029"/>
<keyword evidence="3" id="KW-0862">Zinc</keyword>
<evidence type="ECO:0000256" key="2">
    <source>
        <dbReference type="ARBA" id="ARBA00023002"/>
    </source>
</evidence>
<feature type="domain" description="Alcohol dehydrogenase iron-type/glycerol dehydrogenase GldA" evidence="5">
    <location>
        <begin position="14"/>
        <end position="146"/>
    </location>
</feature>
<dbReference type="Gene3D" id="3.40.50.1970">
    <property type="match status" value="1"/>
</dbReference>
<organism evidence="6 7">
    <name type="scientific">Gemella haemolysans</name>
    <dbReference type="NCBI Taxonomy" id="1379"/>
    <lineage>
        <taxon>Bacteria</taxon>
        <taxon>Bacillati</taxon>
        <taxon>Bacillota</taxon>
        <taxon>Bacilli</taxon>
        <taxon>Bacillales</taxon>
        <taxon>Gemellaceae</taxon>
        <taxon>Gemella</taxon>
    </lineage>
</organism>
<reference evidence="7" key="1">
    <citation type="submission" date="2016-01" db="EMBL/GenBank/DDBJ databases">
        <authorList>
            <person name="Mitreva M."/>
            <person name="Pepin K.H."/>
            <person name="Mihindukulasuriya K.A."/>
            <person name="Fulton R."/>
            <person name="Fronick C."/>
            <person name="O'Laughlin M."/>
            <person name="Miner T."/>
            <person name="Herter B."/>
            <person name="Rosa B.A."/>
            <person name="Cordes M."/>
            <person name="Tomlinson C."/>
            <person name="Wollam A."/>
            <person name="Palsikar V.B."/>
            <person name="Mardis E.R."/>
            <person name="Wilson R.K."/>
        </authorList>
    </citation>
    <scope>NUCLEOTIDE SEQUENCE [LARGE SCALE GENOMIC DNA]</scope>
    <source>
        <strain evidence="7">DNF01167</strain>
    </source>
</reference>
<evidence type="ECO:0000313" key="7">
    <source>
        <dbReference type="Proteomes" id="UP000070355"/>
    </source>
</evidence>
<gene>
    <name evidence="6" type="ORF">HMPREF3186_01029</name>
</gene>
<dbReference type="PANTHER" id="PTHR43616">
    <property type="entry name" value="GLYCEROL DEHYDROGENASE"/>
    <property type="match status" value="1"/>
</dbReference>
<keyword evidence="1 3" id="KW-0479">Metal-binding</keyword>
<evidence type="ECO:0000313" key="6">
    <source>
        <dbReference type="EMBL" id="KXB59675.1"/>
    </source>
</evidence>
<dbReference type="InterPro" id="IPR001670">
    <property type="entry name" value="ADH_Fe/GldA"/>
</dbReference>
<proteinExistence type="predicted"/>
<dbReference type="CDD" id="cd08172">
    <property type="entry name" value="GlyDH-like"/>
    <property type="match status" value="1"/>
</dbReference>
<evidence type="ECO:0000259" key="5">
    <source>
        <dbReference type="Pfam" id="PF00465"/>
    </source>
</evidence>
<dbReference type="PIRSF" id="PIRSF000112">
    <property type="entry name" value="Glycerol_dehydrogenase"/>
    <property type="match status" value="1"/>
</dbReference>
<feature type="binding site" evidence="4">
    <location>
        <position position="128"/>
    </location>
    <ligand>
        <name>NAD(+)</name>
        <dbReference type="ChEBI" id="CHEBI:57540"/>
    </ligand>
</feature>
<evidence type="ECO:0000256" key="4">
    <source>
        <dbReference type="PIRSR" id="PIRSR000112-3"/>
    </source>
</evidence>
<dbReference type="PANTHER" id="PTHR43616:SF3">
    <property type="entry name" value="HYDROXYCARBOXYLATE DEHYDROGENASE A"/>
    <property type="match status" value="1"/>
</dbReference>
<dbReference type="RefSeq" id="WP_060914189.1">
    <property type="nucleotide sequence ID" value="NZ_KQ959959.1"/>
</dbReference>
<evidence type="ECO:0000256" key="1">
    <source>
        <dbReference type="ARBA" id="ARBA00022723"/>
    </source>
</evidence>
<name>A0A133ZW71_9BACL</name>
<dbReference type="InterPro" id="IPR016205">
    <property type="entry name" value="Glycerol_DH"/>
</dbReference>
<dbReference type="SUPFAM" id="SSF56796">
    <property type="entry name" value="Dehydroquinate synthase-like"/>
    <property type="match status" value="1"/>
</dbReference>
<sequence length="358" mass="39080">MFELANVARPGVSEYISGSGALSALDNRLEGFKTPLIVTGEKSYAAFTKFYKGNREFRVAKYDGSASFEDMQRIADEYGEGVDVVLGVGGGRVIDTAKGVAQNLNVEYMTVPTVIATCAPYAPVAAVYHPDHTFREVAYFKRTAYACIAGLDLLLESPKEYFVAGIGDTLAKWYEAVVLVERNNKFNDPFVRMGLEAAKITRDVLLRDANGALEAMEKGEVTESFKNAVDTVFAISGCVGCFGVHYGRMAGAHAVHNGMSLVKETHSVLHGTKVSYGILVQLLAEGKREEVEKLVPFYKANDLAYNLACVNVTEDVEEKMQKIAEFAASEKETFKLAVDVCTPEVVVAAMKELEELTK</sequence>
<dbReference type="AlphaFoldDB" id="A0A133ZW71"/>
<protein>
    <submittedName>
        <fullName evidence="6">Alcohol dehydrogenase, iron-dependent</fullName>
    </submittedName>
</protein>
<feature type="binding site" evidence="3">
    <location>
        <position position="270"/>
    </location>
    <ligand>
        <name>glycerol</name>
        <dbReference type="ChEBI" id="CHEBI:17754"/>
    </ligand>
</feature>
<feature type="binding site" evidence="3">
    <location>
        <position position="253"/>
    </location>
    <ligand>
        <name>glycerol</name>
        <dbReference type="ChEBI" id="CHEBI:17754"/>
    </ligand>
</feature>
<comment type="caution">
    <text evidence="6">The sequence shown here is derived from an EMBL/GenBank/DDBJ whole genome shotgun (WGS) entry which is preliminary data.</text>
</comment>
<dbReference type="Pfam" id="PF00465">
    <property type="entry name" value="Fe-ADH"/>
    <property type="match status" value="1"/>
</dbReference>
<keyword evidence="4" id="KW-0520">NAD</keyword>
<evidence type="ECO:0000256" key="3">
    <source>
        <dbReference type="PIRSR" id="PIRSR000112-1"/>
    </source>
</evidence>
<feature type="binding site" evidence="4">
    <location>
        <begin position="91"/>
        <end position="95"/>
    </location>
    <ligand>
        <name>NAD(+)</name>
        <dbReference type="ChEBI" id="CHEBI:57540"/>
    </ligand>
</feature>
<dbReference type="GO" id="GO:0046872">
    <property type="term" value="F:metal ion binding"/>
    <property type="evidence" value="ECO:0007669"/>
    <property type="project" value="UniProtKB-KW"/>
</dbReference>
<dbReference type="PROSITE" id="PS50890">
    <property type="entry name" value="PUA"/>
    <property type="match status" value="1"/>
</dbReference>
<dbReference type="OrthoDB" id="5198708at2"/>
<dbReference type="Gene3D" id="1.20.1090.10">
    <property type="entry name" value="Dehydroquinate synthase-like - alpha domain"/>
    <property type="match status" value="1"/>
</dbReference>
<feature type="binding site" evidence="3">
    <location>
        <position position="168"/>
    </location>
    <ligand>
        <name>glycerol</name>
        <dbReference type="ChEBI" id="CHEBI:17754"/>
    </ligand>
</feature>
<accession>A0A133ZW71</accession>
<dbReference type="PATRIC" id="fig|1379.3.peg.1013"/>
<keyword evidence="2" id="KW-0560">Oxidoreductase</keyword>
<comment type="cofactor">
    <cofactor evidence="3">
        <name>Zn(2+)</name>
        <dbReference type="ChEBI" id="CHEBI:29105"/>
    </cofactor>
    <text evidence="3">Binds 1 zinc ion per subunit.</text>
</comment>
<dbReference type="GO" id="GO:0016614">
    <property type="term" value="F:oxidoreductase activity, acting on CH-OH group of donors"/>
    <property type="evidence" value="ECO:0007669"/>
    <property type="project" value="InterPro"/>
</dbReference>
<dbReference type="Proteomes" id="UP000070355">
    <property type="component" value="Unassembled WGS sequence"/>
</dbReference>
<dbReference type="EMBL" id="LSDC01000067">
    <property type="protein sequence ID" value="KXB59675.1"/>
    <property type="molecule type" value="Genomic_DNA"/>
</dbReference>